<reference evidence="2" key="1">
    <citation type="submission" date="2014-11" db="EMBL/GenBank/DDBJ databases">
        <authorList>
            <person name="Otto D Thomas"/>
            <person name="Naeem Raeece"/>
        </authorList>
    </citation>
    <scope>NUCLEOTIDE SEQUENCE</scope>
</reference>
<name>A0A0G4I036_9ALVE</name>
<gene>
    <name evidence="2" type="ORF">Cvel_34265</name>
</gene>
<dbReference type="EMBL" id="CDMZ01004588">
    <property type="protein sequence ID" value="CEM50216.1"/>
    <property type="molecule type" value="Genomic_DNA"/>
</dbReference>
<dbReference type="AlphaFoldDB" id="A0A0G4I036"/>
<organism evidence="2">
    <name type="scientific">Chromera velia CCMP2878</name>
    <dbReference type="NCBI Taxonomy" id="1169474"/>
    <lineage>
        <taxon>Eukaryota</taxon>
        <taxon>Sar</taxon>
        <taxon>Alveolata</taxon>
        <taxon>Colpodellida</taxon>
        <taxon>Chromeraceae</taxon>
        <taxon>Chromera</taxon>
    </lineage>
</organism>
<sequence>MLDKPLFRLVLLSACFFLSARAEQCPNTIVKQADDIASFAFCLEADTSQCNSATPVSDAMMTSEDANVDGHELTFEDVCQSFEDKIRQTGGEEAIENVGKIHAFVTEQRRRRRLREEAESQRRLQVAVNPDAMCPDPAATPCDICPVPSNETLYVPFPPCYPPTGGSYEDAVQTIKGTFIIGSPFNEIRTDAAAVGASIITLATTRALQAVFALCDFIPRTLPIPIPFIGLIRIPNPIYLICKAPELALIVLVRAFEILQEQV</sequence>
<keyword evidence="1" id="KW-0732">Signal</keyword>
<feature type="chain" id="PRO_5005192415" evidence="1">
    <location>
        <begin position="23"/>
        <end position="263"/>
    </location>
</feature>
<evidence type="ECO:0000256" key="1">
    <source>
        <dbReference type="SAM" id="SignalP"/>
    </source>
</evidence>
<feature type="non-terminal residue" evidence="2">
    <location>
        <position position="263"/>
    </location>
</feature>
<evidence type="ECO:0000313" key="2">
    <source>
        <dbReference type="EMBL" id="CEM50216.1"/>
    </source>
</evidence>
<protein>
    <submittedName>
        <fullName evidence="2">Uncharacterized protein</fullName>
    </submittedName>
</protein>
<proteinExistence type="predicted"/>
<accession>A0A0G4I036</accession>
<feature type="signal peptide" evidence="1">
    <location>
        <begin position="1"/>
        <end position="22"/>
    </location>
</feature>